<protein>
    <submittedName>
        <fullName evidence="1">Putative nucleic acid-binding, contains PIN domain protein</fullName>
    </submittedName>
</protein>
<sequence>MKAVYKHEREDVLSASFRIAARKPRAIKKHIQMADQIDDVTREDTELAADMRRKARADHTR</sequence>
<accession>A0A160F3Y1</accession>
<dbReference type="PATRIC" id="fig|294699.3.peg.2038"/>
<gene>
    <name evidence="1" type="ORF">GFC30_1984</name>
</gene>
<evidence type="ECO:0000313" key="2">
    <source>
        <dbReference type="Proteomes" id="UP000076865"/>
    </source>
</evidence>
<keyword evidence="2" id="KW-1185">Reference proteome</keyword>
<dbReference type="EMBL" id="CP015438">
    <property type="protein sequence ID" value="ANB60435.1"/>
    <property type="molecule type" value="Genomic_DNA"/>
</dbReference>
<dbReference type="AlphaFoldDB" id="A0A160F3Y1"/>
<dbReference type="Proteomes" id="UP000076865">
    <property type="component" value="Chromosome"/>
</dbReference>
<organism evidence="1 2">
    <name type="scientific">Anoxybacteroides amylolyticum</name>
    <dbReference type="NCBI Taxonomy" id="294699"/>
    <lineage>
        <taxon>Bacteria</taxon>
        <taxon>Bacillati</taxon>
        <taxon>Bacillota</taxon>
        <taxon>Bacilli</taxon>
        <taxon>Bacillales</taxon>
        <taxon>Anoxybacillaceae</taxon>
        <taxon>Anoxybacteroides</taxon>
    </lineage>
</organism>
<name>A0A160F3Y1_9BACL</name>
<reference evidence="1 2" key="1">
    <citation type="journal article" date="2006" name="Syst. Appl. Microbiol.">
        <title>Anoxybacillus amylolyticus sp. nov., a thermophilic amylase producing bacterium isolated from Mount Rittmann (Antarctica).</title>
        <authorList>
            <person name="Poli A."/>
            <person name="Esposito E."/>
            <person name="Lama L."/>
            <person name="Orlando P."/>
            <person name="Nicolaus G."/>
            <person name="de Appolonia F."/>
            <person name="Gambacorta A."/>
            <person name="Nicolaus B."/>
        </authorList>
    </citation>
    <scope>NUCLEOTIDE SEQUENCE [LARGE SCALE GENOMIC DNA]</scope>
    <source>
        <strain evidence="1 2">DSM 15939</strain>
    </source>
</reference>
<proteinExistence type="predicted"/>
<dbReference type="KEGG" id="aamy:GFC30_1984"/>
<evidence type="ECO:0000313" key="1">
    <source>
        <dbReference type="EMBL" id="ANB60435.1"/>
    </source>
</evidence>